<gene>
    <name evidence="2" type="ORF">EUGRSUZ_J02892</name>
</gene>
<reference evidence="2" key="1">
    <citation type="submission" date="2013-07" db="EMBL/GenBank/DDBJ databases">
        <title>The genome of Eucalyptus grandis.</title>
        <authorList>
            <person name="Schmutz J."/>
            <person name="Hayes R."/>
            <person name="Myburg A."/>
            <person name="Tuskan G."/>
            <person name="Grattapaglia D."/>
            <person name="Rokhsar D.S."/>
        </authorList>
    </citation>
    <scope>NUCLEOTIDE SEQUENCE</scope>
    <source>
        <tissue evidence="2">Leaf extractions</tissue>
    </source>
</reference>
<dbReference type="PROSITE" id="PS52045">
    <property type="entry name" value="NEPROSIN_PEP_CD"/>
    <property type="match status" value="1"/>
</dbReference>
<dbReference type="InterPro" id="IPR004314">
    <property type="entry name" value="Neprosin"/>
</dbReference>
<protein>
    <recommendedName>
        <fullName evidence="1">Neprosin PEP catalytic domain-containing protein</fullName>
    </recommendedName>
</protein>
<dbReference type="EMBL" id="KK198762">
    <property type="protein sequence ID" value="KCW53629.1"/>
    <property type="molecule type" value="Genomic_DNA"/>
</dbReference>
<dbReference type="AlphaFoldDB" id="A0A059AIQ4"/>
<feature type="domain" description="Neprosin PEP catalytic" evidence="1">
    <location>
        <begin position="1"/>
        <end position="126"/>
    </location>
</feature>
<proteinExistence type="predicted"/>
<name>A0A059AIQ4_EUCGR</name>
<dbReference type="InterPro" id="IPR053168">
    <property type="entry name" value="Glutamic_endopeptidase"/>
</dbReference>
<accession>A0A059AIQ4</accession>
<evidence type="ECO:0000259" key="1">
    <source>
        <dbReference type="PROSITE" id="PS52045"/>
    </source>
</evidence>
<dbReference type="InParanoid" id="A0A059AIQ4"/>
<dbReference type="PANTHER" id="PTHR31589">
    <property type="entry name" value="PROTEIN, PUTATIVE (DUF239)-RELATED-RELATED"/>
    <property type="match status" value="1"/>
</dbReference>
<organism evidence="2">
    <name type="scientific">Eucalyptus grandis</name>
    <name type="common">Flooded gum</name>
    <dbReference type="NCBI Taxonomy" id="71139"/>
    <lineage>
        <taxon>Eukaryota</taxon>
        <taxon>Viridiplantae</taxon>
        <taxon>Streptophyta</taxon>
        <taxon>Embryophyta</taxon>
        <taxon>Tracheophyta</taxon>
        <taxon>Spermatophyta</taxon>
        <taxon>Magnoliopsida</taxon>
        <taxon>eudicotyledons</taxon>
        <taxon>Gunneridae</taxon>
        <taxon>Pentapetalae</taxon>
        <taxon>rosids</taxon>
        <taxon>malvids</taxon>
        <taxon>Myrtales</taxon>
        <taxon>Myrtaceae</taxon>
        <taxon>Myrtoideae</taxon>
        <taxon>Eucalypteae</taxon>
        <taxon>Eucalyptus</taxon>
    </lineage>
</organism>
<dbReference type="Gramene" id="KCW53629">
    <property type="protein sequence ID" value="KCW53629"/>
    <property type="gene ID" value="EUGRSUZ_J02892"/>
</dbReference>
<evidence type="ECO:0000313" key="2">
    <source>
        <dbReference type="EMBL" id="KCW53629.1"/>
    </source>
</evidence>
<dbReference type="STRING" id="71139.A0A059AIQ4"/>
<dbReference type="OMA" id="LANEVHW"/>
<dbReference type="PANTHER" id="PTHR31589:SF221">
    <property type="entry name" value="LIGASE, PUTATIVE (DUF239)-RELATED"/>
    <property type="match status" value="1"/>
</dbReference>
<sequence>MSQDSVTGHWRRRLVNVDIGYWRKEIFTSLSKSANGVTWGGEIVNMETDGHHTATQMGSDHFRYEGFGKSFCFHNLHYADANLVNREADNAVWMVMNPECYDLQIMGKISQYGVNFSYGDPGFQLSV</sequence>
<dbReference type="Pfam" id="PF03080">
    <property type="entry name" value="Neprosin"/>
    <property type="match status" value="1"/>
</dbReference>